<gene>
    <name evidence="1" type="ORF">S01H1_16098</name>
</gene>
<comment type="caution">
    <text evidence="1">The sequence shown here is derived from an EMBL/GenBank/DDBJ whole genome shotgun (WGS) entry which is preliminary data.</text>
</comment>
<reference evidence="1" key="1">
    <citation type="journal article" date="2014" name="Front. Microbiol.">
        <title>High frequency of phylogenetically diverse reductive dehalogenase-homologous genes in deep subseafloor sedimentary metagenomes.</title>
        <authorList>
            <person name="Kawai M."/>
            <person name="Futagami T."/>
            <person name="Toyoda A."/>
            <person name="Takaki Y."/>
            <person name="Nishi S."/>
            <person name="Hori S."/>
            <person name="Arai W."/>
            <person name="Tsubouchi T."/>
            <person name="Morono Y."/>
            <person name="Uchiyama I."/>
            <person name="Ito T."/>
            <person name="Fujiyama A."/>
            <person name="Inagaki F."/>
            <person name="Takami H."/>
        </authorList>
    </citation>
    <scope>NUCLEOTIDE SEQUENCE</scope>
    <source>
        <strain evidence="1">Expedition CK06-06</strain>
    </source>
</reference>
<evidence type="ECO:0000313" key="1">
    <source>
        <dbReference type="EMBL" id="GAF78912.1"/>
    </source>
</evidence>
<dbReference type="AlphaFoldDB" id="X0SSL0"/>
<proteinExistence type="predicted"/>
<accession>X0SSL0</accession>
<organism evidence="1">
    <name type="scientific">marine sediment metagenome</name>
    <dbReference type="NCBI Taxonomy" id="412755"/>
    <lineage>
        <taxon>unclassified sequences</taxon>
        <taxon>metagenomes</taxon>
        <taxon>ecological metagenomes</taxon>
    </lineage>
</organism>
<protein>
    <submittedName>
        <fullName evidence="1">Uncharacterized protein</fullName>
    </submittedName>
</protein>
<sequence>MFVARWLLHDTASDLTEDVLDVAEALWKSEGPASYDMEVAIGGARAGLVHVEVRDGQVVSVERDGKTPPERTWHVWSVPGQFDTLYRELELAADPMGEIDASNETRWLLRAEFDSQFGYPKRYRRTVSGTGPDISWEVSKFNPIQ</sequence>
<dbReference type="EMBL" id="BARS01008446">
    <property type="protein sequence ID" value="GAF78912.1"/>
    <property type="molecule type" value="Genomic_DNA"/>
</dbReference>
<name>X0SSL0_9ZZZZ</name>